<reference evidence="2" key="1">
    <citation type="submission" date="2014-07" db="EMBL/GenBank/DDBJ databases">
        <title>Draft genome sequence of the yeast Pseudozyma antarctica JCM 10317 known as a producer of lipase B which used in a wide range of industrial applications.</title>
        <authorList>
            <person name="Morita T."/>
            <person name="Saika A."/>
            <person name="Koike H."/>
        </authorList>
    </citation>
    <scope>NUCLEOTIDE SEQUENCE</scope>
    <source>
        <strain evidence="2">JCM 10317</strain>
    </source>
</reference>
<keyword evidence="1" id="KW-0812">Transmembrane</keyword>
<evidence type="ECO:0000313" key="2">
    <source>
        <dbReference type="EMBL" id="GAK66128.1"/>
    </source>
</evidence>
<evidence type="ECO:0000313" key="3">
    <source>
        <dbReference type="Proteomes" id="UP000053758"/>
    </source>
</evidence>
<dbReference type="AlphaFoldDB" id="A0A081CHI2"/>
<dbReference type="RefSeq" id="XP_014655806.1">
    <property type="nucleotide sequence ID" value="XM_014800320.1"/>
</dbReference>
<accession>A0A081CHI2</accession>
<gene>
    <name evidence="2" type="ORF">PAN0_011c4350</name>
</gene>
<dbReference type="EMBL" id="DF830078">
    <property type="protein sequence ID" value="GAK66128.1"/>
    <property type="molecule type" value="Genomic_DNA"/>
</dbReference>
<organism evidence="2">
    <name type="scientific">Pseudozyma antarctica</name>
    <name type="common">Yeast</name>
    <name type="synonym">Candida antarctica</name>
    <dbReference type="NCBI Taxonomy" id="84753"/>
    <lineage>
        <taxon>Eukaryota</taxon>
        <taxon>Fungi</taxon>
        <taxon>Dikarya</taxon>
        <taxon>Basidiomycota</taxon>
        <taxon>Ustilaginomycotina</taxon>
        <taxon>Ustilaginomycetes</taxon>
        <taxon>Ustilaginales</taxon>
        <taxon>Ustilaginaceae</taxon>
        <taxon>Moesziomyces</taxon>
    </lineage>
</organism>
<name>A0A081CHI2_PSEA2</name>
<evidence type="ECO:0000256" key="1">
    <source>
        <dbReference type="SAM" id="Phobius"/>
    </source>
</evidence>
<proteinExistence type="predicted"/>
<dbReference type="Proteomes" id="UP000053758">
    <property type="component" value="Unassembled WGS sequence"/>
</dbReference>
<sequence>MKSSLSTHTTMSPTRARMADAVWLTGINMLGIILTMAQLPLVALVSLSGRHPSRPNTLLKHATQFMWDAHDWLEHAELHPPSIWH</sequence>
<protein>
    <submittedName>
        <fullName evidence="2">Uncharacterized protein</fullName>
    </submittedName>
</protein>
<keyword evidence="3" id="KW-1185">Reference proteome</keyword>
<keyword evidence="1" id="KW-0472">Membrane</keyword>
<feature type="transmembrane region" description="Helical" evidence="1">
    <location>
        <begin position="21"/>
        <end position="47"/>
    </location>
</feature>
<dbReference type="GeneID" id="26305079"/>
<keyword evidence="1" id="KW-1133">Transmembrane helix</keyword>
<dbReference type="HOGENOM" id="CLU_2672114_0_0_1"/>